<reference evidence="1 2" key="1">
    <citation type="submission" date="2020-08" db="EMBL/GenBank/DDBJ databases">
        <title>Genomic Encyclopedia of Type Strains, Phase IV (KMG-V): Genome sequencing to study the core and pangenomes of soil and plant-associated prokaryotes.</title>
        <authorList>
            <person name="Whitman W."/>
        </authorList>
    </citation>
    <scope>NUCLEOTIDE SEQUENCE [LARGE SCALE GENOMIC DNA]</scope>
    <source>
        <strain evidence="1 2">JPY162</strain>
    </source>
</reference>
<protein>
    <submittedName>
        <fullName evidence="1">Uncharacterized protein</fullName>
    </submittedName>
</protein>
<gene>
    <name evidence="1" type="ORF">HDG41_007842</name>
</gene>
<sequence length="101" mass="10790">MRKLVVDGIGPVAEISIAPLFGTALWFSANSTAGNLVNIWHISAADIGRLASAMQLGFILGTCVVSLSGAVDRIARAEFSFAARSPEHCSTWASRGWRWIS</sequence>
<organism evidence="1 2">
    <name type="scientific">Paraburkholderia youngii</name>
    <dbReference type="NCBI Taxonomy" id="2782701"/>
    <lineage>
        <taxon>Bacteria</taxon>
        <taxon>Pseudomonadati</taxon>
        <taxon>Pseudomonadota</taxon>
        <taxon>Betaproteobacteria</taxon>
        <taxon>Burkholderiales</taxon>
        <taxon>Burkholderiaceae</taxon>
        <taxon>Paraburkholderia</taxon>
    </lineage>
</organism>
<dbReference type="EMBL" id="JACHDE010000041">
    <property type="protein sequence ID" value="MBB5405746.1"/>
    <property type="molecule type" value="Genomic_DNA"/>
</dbReference>
<dbReference type="Proteomes" id="UP000592820">
    <property type="component" value="Unassembled WGS sequence"/>
</dbReference>
<evidence type="ECO:0000313" key="1">
    <source>
        <dbReference type="EMBL" id="MBB5405746.1"/>
    </source>
</evidence>
<dbReference type="RefSeq" id="WP_026228895.1">
    <property type="nucleotide sequence ID" value="NZ_JACHDE010000041.1"/>
</dbReference>
<accession>A0A7W8LH64</accession>
<dbReference type="AlphaFoldDB" id="A0A7W8LH64"/>
<evidence type="ECO:0000313" key="2">
    <source>
        <dbReference type="Proteomes" id="UP000592820"/>
    </source>
</evidence>
<comment type="caution">
    <text evidence="1">The sequence shown here is derived from an EMBL/GenBank/DDBJ whole genome shotgun (WGS) entry which is preliminary data.</text>
</comment>
<proteinExistence type="predicted"/>
<name>A0A7W8LH64_9BURK</name>